<dbReference type="InterPro" id="IPR032675">
    <property type="entry name" value="LRR_dom_sf"/>
</dbReference>
<dbReference type="Ensembl" id="ENSTRUT00000058198.2">
    <property type="protein sequence ID" value="ENSTRUP00000055409.2"/>
    <property type="gene ID" value="ENSTRUG00000021483.2"/>
</dbReference>
<dbReference type="InterPro" id="IPR036047">
    <property type="entry name" value="F-box-like_dom_sf"/>
</dbReference>
<evidence type="ECO:0000256" key="4">
    <source>
        <dbReference type="ARBA" id="ARBA00022490"/>
    </source>
</evidence>
<evidence type="ECO:0000256" key="13">
    <source>
        <dbReference type="ARBA" id="ARBA00071634"/>
    </source>
</evidence>
<sequence>MAVCLKTEAAVGERTRLPEPGPPVQDLTLKAAGTPSPHQIEAMRRVSMPLQDLPNLRVQGSVLRTNKRKLRGSVSEGLDSECTPRELIQPCSPTLKHQRPACKGKENDGEQFVLARRSRRKKESVSGKVPTFNGCSRVVGSVLRNLLLMFPSGVSLDHLPDELLLRILFCLPLRDLLRTSAVCRRWHRLAVDECLWRSVDLEGLIHVGPALQHVLKTGVRRLRCPRSFMEELHLSDMSSLQLVQMDMSNSTIPTPALESIIGGCRLLEYLSLEGLQLSDAIITSLSENSRLLQLNLSGCSGFSAAALAHMLDSCSCIQQLNISWCSFSSQHVKSVVAHLSSSVTHLNLSGYRENLTLEDVKVLVTRCTNLQILDLSDSTLLMADCFQVLRQLGRLVHLSLSRCYQIHLAALTDVGQMFPLLGLLDMFGVVHTSHMAALKKDVPHISINSKPFSSIARPTPAGRPGDGTMWYQRCRLRFKL</sequence>
<feature type="domain" description="F-box" evidence="16">
    <location>
        <begin position="153"/>
        <end position="199"/>
    </location>
</feature>
<dbReference type="OMA" id="CDFTADH"/>
<evidence type="ECO:0000313" key="18">
    <source>
        <dbReference type="Proteomes" id="UP000005226"/>
    </source>
</evidence>
<keyword evidence="9" id="KW-0832">Ubl conjugation</keyword>
<accession>A0A3B5KCK0</accession>
<keyword evidence="7" id="KW-0677">Repeat</keyword>
<evidence type="ECO:0000259" key="16">
    <source>
        <dbReference type="PROSITE" id="PS50181"/>
    </source>
</evidence>
<comment type="subcellular location">
    <subcellularLocation>
        <location evidence="2">Cytoplasm</location>
    </subcellularLocation>
    <subcellularLocation>
        <location evidence="1">Nucleus</location>
    </subcellularLocation>
</comment>
<reference evidence="17 18" key="1">
    <citation type="journal article" date="2011" name="Genome Biol. Evol.">
        <title>Integration of the genetic map and genome assembly of fugu facilitates insights into distinct features of genome evolution in teleosts and mammals.</title>
        <authorList>
            <person name="Kai W."/>
            <person name="Kikuchi K."/>
            <person name="Tohari S."/>
            <person name="Chew A.K."/>
            <person name="Tay A."/>
            <person name="Fujiwara A."/>
            <person name="Hosoya S."/>
            <person name="Suetake H."/>
            <person name="Naruse K."/>
            <person name="Brenner S."/>
            <person name="Suzuki Y."/>
            <person name="Venkatesh B."/>
        </authorList>
    </citation>
    <scope>NUCLEOTIDE SEQUENCE [LARGE SCALE GENOMIC DNA]</scope>
</reference>
<dbReference type="GO" id="GO:0000082">
    <property type="term" value="P:G1/S transition of mitotic cell cycle"/>
    <property type="evidence" value="ECO:0007669"/>
    <property type="project" value="UniProtKB-ARBA"/>
</dbReference>
<evidence type="ECO:0000256" key="15">
    <source>
        <dbReference type="ARBA" id="ARBA00081589"/>
    </source>
</evidence>
<protein>
    <recommendedName>
        <fullName evidence="13">S-phase kinase-associated protein 2</fullName>
    </recommendedName>
    <alternativeName>
        <fullName evidence="15">Cyclin-A/CDK2-associated protein p45</fullName>
    </alternativeName>
    <alternativeName>
        <fullName evidence="14">F-box protein Skp2</fullName>
    </alternativeName>
</protein>
<evidence type="ECO:0000256" key="12">
    <source>
        <dbReference type="ARBA" id="ARBA00056227"/>
    </source>
</evidence>
<keyword evidence="4" id="KW-0963">Cytoplasm</keyword>
<dbReference type="FunFam" id="3.80.10.10:FF:000105">
    <property type="entry name" value="S-phase kinase-associated protein 2"/>
    <property type="match status" value="1"/>
</dbReference>
<evidence type="ECO:0000256" key="10">
    <source>
        <dbReference type="ARBA" id="ARBA00022990"/>
    </source>
</evidence>
<evidence type="ECO:0000256" key="14">
    <source>
        <dbReference type="ARBA" id="ARBA00077776"/>
    </source>
</evidence>
<dbReference type="SMART" id="SM00256">
    <property type="entry name" value="FBOX"/>
    <property type="match status" value="1"/>
</dbReference>
<dbReference type="CDD" id="cd22114">
    <property type="entry name" value="F-box_FBXL1"/>
    <property type="match status" value="1"/>
</dbReference>
<keyword evidence="6" id="KW-0433">Leucine-rich repeat</keyword>
<comment type="function">
    <text evidence="12">Substrate recognition component of a SCF (SKP1-CUL1-F-box protein) E3 ubiquitin-protein ligase complex which mediates the ubiquitination and subsequent proteasomal degradation of target proteins involved in cell cycle progression, signal transduction and transcription. Specifically recognizes phosphorylated CDKN1B/p27kip and is involved in regulation of G1/S transition. Degradation of CDKN1B/p27kip also requires CKS1. Recognizes target proteins ORC1, CDT1, RBL2, KMT2A/MLL1, CDK9, RAG2, NBN, FOXO1, UBP43, YTHDF2, and probably MYC, TOB1 and TAL1. Degradation of TAL1 also requires STUB1. Recognizes CDKN1A in association with CCNE1 or CCNE2 and CDK2. Promotes ubiquitination and destruction of CDH1 in a CK1-dependent manner, thereby regulating cell migration. Following phosphorylation in response to DNA damage, mediates 'Lys-63'-linked ubiquitination of NBN, promoting ATM recruitment to DNA damage sites and DNA repair via homologous recombination.</text>
</comment>
<keyword evidence="11" id="KW-0539">Nucleus</keyword>
<evidence type="ECO:0000256" key="11">
    <source>
        <dbReference type="ARBA" id="ARBA00023242"/>
    </source>
</evidence>
<dbReference type="GO" id="GO:0006511">
    <property type="term" value="P:ubiquitin-dependent protein catabolic process"/>
    <property type="evidence" value="ECO:0007669"/>
    <property type="project" value="UniProtKB-ARBA"/>
</dbReference>
<dbReference type="Proteomes" id="UP000005226">
    <property type="component" value="Chromosome 6"/>
</dbReference>
<dbReference type="Pfam" id="PF12937">
    <property type="entry name" value="F-box-like"/>
    <property type="match status" value="1"/>
</dbReference>
<dbReference type="PANTHER" id="PTHR20933">
    <property type="entry name" value="F-BOX ONLY PROTEIN 33"/>
    <property type="match status" value="1"/>
</dbReference>
<dbReference type="GeneTree" id="ENSGT00390000007918"/>
<gene>
    <name evidence="17" type="primary">skp2</name>
</gene>
<dbReference type="GO" id="GO:1905168">
    <property type="term" value="P:positive regulation of double-strand break repair via homologous recombination"/>
    <property type="evidence" value="ECO:0007669"/>
    <property type="project" value="UniProtKB-ARBA"/>
</dbReference>
<evidence type="ECO:0000256" key="6">
    <source>
        <dbReference type="ARBA" id="ARBA00022614"/>
    </source>
</evidence>
<dbReference type="AlphaFoldDB" id="A0A3B5KCK0"/>
<dbReference type="GO" id="GO:0031398">
    <property type="term" value="P:positive regulation of protein ubiquitination"/>
    <property type="evidence" value="ECO:0007669"/>
    <property type="project" value="TreeGrafter"/>
</dbReference>
<dbReference type="GO" id="GO:0005634">
    <property type="term" value="C:nucleus"/>
    <property type="evidence" value="ECO:0007669"/>
    <property type="project" value="UniProtKB-SubCell"/>
</dbReference>
<name>A0A3B5KCK0_TAKRU</name>
<proteinExistence type="predicted"/>
<evidence type="ECO:0000256" key="8">
    <source>
        <dbReference type="ARBA" id="ARBA00022786"/>
    </source>
</evidence>
<keyword evidence="5" id="KW-0597">Phosphoprotein</keyword>
<reference evidence="17" key="2">
    <citation type="submission" date="2025-08" db="UniProtKB">
        <authorList>
            <consortium name="Ensembl"/>
        </authorList>
    </citation>
    <scope>IDENTIFICATION</scope>
</reference>
<dbReference type="STRING" id="31033.ENSTRUP00000055409"/>
<reference evidence="17" key="3">
    <citation type="submission" date="2025-09" db="UniProtKB">
        <authorList>
            <consortium name="Ensembl"/>
        </authorList>
    </citation>
    <scope>IDENTIFICATION</scope>
</reference>
<dbReference type="SUPFAM" id="SSF52047">
    <property type="entry name" value="RNI-like"/>
    <property type="match status" value="1"/>
</dbReference>
<organism evidence="17 18">
    <name type="scientific">Takifugu rubripes</name>
    <name type="common">Japanese pufferfish</name>
    <name type="synonym">Fugu rubripes</name>
    <dbReference type="NCBI Taxonomy" id="31033"/>
    <lineage>
        <taxon>Eukaryota</taxon>
        <taxon>Metazoa</taxon>
        <taxon>Chordata</taxon>
        <taxon>Craniata</taxon>
        <taxon>Vertebrata</taxon>
        <taxon>Euteleostomi</taxon>
        <taxon>Actinopterygii</taxon>
        <taxon>Neopterygii</taxon>
        <taxon>Teleostei</taxon>
        <taxon>Neoteleostei</taxon>
        <taxon>Acanthomorphata</taxon>
        <taxon>Eupercaria</taxon>
        <taxon>Tetraodontiformes</taxon>
        <taxon>Tetradontoidea</taxon>
        <taxon>Tetraodontidae</taxon>
        <taxon>Takifugu</taxon>
    </lineage>
</organism>
<evidence type="ECO:0000256" key="1">
    <source>
        <dbReference type="ARBA" id="ARBA00004123"/>
    </source>
</evidence>
<dbReference type="InterPro" id="IPR001810">
    <property type="entry name" value="F-box_dom"/>
</dbReference>
<dbReference type="PANTHER" id="PTHR20933:SF4">
    <property type="entry name" value="F-BOX INVOLVED IN POLYQ PATHOGENESIS, ISOFORM A"/>
    <property type="match status" value="1"/>
</dbReference>
<dbReference type="GO" id="GO:0005737">
    <property type="term" value="C:cytoplasm"/>
    <property type="evidence" value="ECO:0007669"/>
    <property type="project" value="UniProtKB-SubCell"/>
</dbReference>
<dbReference type="PROSITE" id="PS50181">
    <property type="entry name" value="FBOX"/>
    <property type="match status" value="1"/>
</dbReference>
<dbReference type="GO" id="GO:0140767">
    <property type="term" value="F:enzyme-substrate adaptor activity"/>
    <property type="evidence" value="ECO:0007669"/>
    <property type="project" value="UniProtKB-ARBA"/>
</dbReference>
<evidence type="ECO:0000256" key="5">
    <source>
        <dbReference type="ARBA" id="ARBA00022553"/>
    </source>
</evidence>
<evidence type="ECO:0000256" key="7">
    <source>
        <dbReference type="ARBA" id="ARBA00022737"/>
    </source>
</evidence>
<keyword evidence="10" id="KW-0007">Acetylation</keyword>
<dbReference type="GO" id="GO:0070534">
    <property type="term" value="P:protein K63-linked ubiquitination"/>
    <property type="evidence" value="ECO:0007669"/>
    <property type="project" value="UniProtKB-ARBA"/>
</dbReference>
<keyword evidence="8" id="KW-0833">Ubl conjugation pathway</keyword>
<evidence type="ECO:0000313" key="17">
    <source>
        <dbReference type="Ensembl" id="ENSTRUP00000055409.2"/>
    </source>
</evidence>
<dbReference type="SUPFAM" id="SSF81383">
    <property type="entry name" value="F-box domain"/>
    <property type="match status" value="1"/>
</dbReference>
<keyword evidence="18" id="KW-1185">Reference proteome</keyword>
<dbReference type="Gene3D" id="3.80.10.10">
    <property type="entry name" value="Ribonuclease Inhibitor"/>
    <property type="match status" value="1"/>
</dbReference>
<evidence type="ECO:0000256" key="9">
    <source>
        <dbReference type="ARBA" id="ARBA00022843"/>
    </source>
</evidence>
<dbReference type="InParanoid" id="A0A3B5KCK0"/>
<dbReference type="GO" id="GO:0019005">
    <property type="term" value="C:SCF ubiquitin ligase complex"/>
    <property type="evidence" value="ECO:0007669"/>
    <property type="project" value="UniProtKB-ARBA"/>
</dbReference>
<comment type="pathway">
    <text evidence="3">Protein modification; protein ubiquitination.</text>
</comment>
<evidence type="ECO:0000256" key="3">
    <source>
        <dbReference type="ARBA" id="ARBA00004906"/>
    </source>
</evidence>
<evidence type="ECO:0000256" key="2">
    <source>
        <dbReference type="ARBA" id="ARBA00004496"/>
    </source>
</evidence>